<protein>
    <submittedName>
        <fullName evidence="1">Uncharacterized protein</fullName>
    </submittedName>
</protein>
<proteinExistence type="predicted"/>
<reference evidence="1 2" key="1">
    <citation type="journal article" date="2023" name="Nucleic Acids Res.">
        <title>The hologenome of Daphnia magna reveals possible DNA methylation and microbiome-mediated evolution of the host genome.</title>
        <authorList>
            <person name="Chaturvedi A."/>
            <person name="Li X."/>
            <person name="Dhandapani V."/>
            <person name="Marshall H."/>
            <person name="Kissane S."/>
            <person name="Cuenca-Cambronero M."/>
            <person name="Asole G."/>
            <person name="Calvet F."/>
            <person name="Ruiz-Romero M."/>
            <person name="Marangio P."/>
            <person name="Guigo R."/>
            <person name="Rago D."/>
            <person name="Mirbahai L."/>
            <person name="Eastwood N."/>
            <person name="Colbourne J.K."/>
            <person name="Zhou J."/>
            <person name="Mallon E."/>
            <person name="Orsini L."/>
        </authorList>
    </citation>
    <scope>NUCLEOTIDE SEQUENCE [LARGE SCALE GENOMIC DNA]</scope>
    <source>
        <strain evidence="1">LRV0_1</strain>
    </source>
</reference>
<comment type="caution">
    <text evidence="1">The sequence shown here is derived from an EMBL/GenBank/DDBJ whole genome shotgun (WGS) entry which is preliminary data.</text>
</comment>
<name>A0ABQ9ZQV2_9CRUS</name>
<evidence type="ECO:0000313" key="2">
    <source>
        <dbReference type="Proteomes" id="UP001234178"/>
    </source>
</evidence>
<evidence type="ECO:0000313" key="1">
    <source>
        <dbReference type="EMBL" id="KAK4014829.1"/>
    </source>
</evidence>
<keyword evidence="2" id="KW-1185">Reference proteome</keyword>
<dbReference type="EMBL" id="JAOYFB010000004">
    <property type="protein sequence ID" value="KAK4014829.1"/>
    <property type="molecule type" value="Genomic_DNA"/>
</dbReference>
<sequence length="64" mass="7053">MADLCRVGNNTKRCNASSTDKIEIGLWGKKRTPSNIHRVRYNLPQTKSIYSSGGDADCDVTPVI</sequence>
<accession>A0ABQ9ZQV2</accession>
<dbReference type="Proteomes" id="UP001234178">
    <property type="component" value="Unassembled WGS sequence"/>
</dbReference>
<organism evidence="1 2">
    <name type="scientific">Daphnia magna</name>
    <dbReference type="NCBI Taxonomy" id="35525"/>
    <lineage>
        <taxon>Eukaryota</taxon>
        <taxon>Metazoa</taxon>
        <taxon>Ecdysozoa</taxon>
        <taxon>Arthropoda</taxon>
        <taxon>Crustacea</taxon>
        <taxon>Branchiopoda</taxon>
        <taxon>Diplostraca</taxon>
        <taxon>Cladocera</taxon>
        <taxon>Anomopoda</taxon>
        <taxon>Daphniidae</taxon>
        <taxon>Daphnia</taxon>
    </lineage>
</organism>
<gene>
    <name evidence="1" type="ORF">OUZ56_027339</name>
</gene>